<gene>
    <name evidence="3" type="ORF">LSALG_LOCUS9389</name>
</gene>
<evidence type="ECO:0000256" key="1">
    <source>
        <dbReference type="SAM" id="MobiDB-lite"/>
    </source>
</evidence>
<evidence type="ECO:0000313" key="3">
    <source>
        <dbReference type="EMBL" id="CAI9268995.1"/>
    </source>
</evidence>
<dbReference type="AlphaFoldDB" id="A0AA35Y8F8"/>
<keyword evidence="2" id="KW-1133">Transmembrane helix</keyword>
<feature type="compositionally biased region" description="Polar residues" evidence="1">
    <location>
        <begin position="191"/>
        <end position="201"/>
    </location>
</feature>
<keyword evidence="4" id="KW-1185">Reference proteome</keyword>
<reference evidence="3" key="1">
    <citation type="submission" date="2023-04" db="EMBL/GenBank/DDBJ databases">
        <authorList>
            <person name="Vijverberg K."/>
            <person name="Xiong W."/>
            <person name="Schranz E."/>
        </authorList>
    </citation>
    <scope>NUCLEOTIDE SEQUENCE</scope>
</reference>
<dbReference type="Proteomes" id="UP001177003">
    <property type="component" value="Chromosome 1"/>
</dbReference>
<evidence type="ECO:0000313" key="4">
    <source>
        <dbReference type="Proteomes" id="UP001177003"/>
    </source>
</evidence>
<proteinExistence type="predicted"/>
<feature type="region of interest" description="Disordered" evidence="1">
    <location>
        <begin position="36"/>
        <end position="56"/>
    </location>
</feature>
<feature type="compositionally biased region" description="Low complexity" evidence="1">
    <location>
        <begin position="148"/>
        <end position="160"/>
    </location>
</feature>
<feature type="compositionally biased region" description="Low complexity" evidence="1">
    <location>
        <begin position="174"/>
        <end position="186"/>
    </location>
</feature>
<accession>A0AA35Y8F8</accession>
<dbReference type="EMBL" id="OX465077">
    <property type="protein sequence ID" value="CAI9268995.1"/>
    <property type="molecule type" value="Genomic_DNA"/>
</dbReference>
<keyword evidence="2" id="KW-0472">Membrane</keyword>
<evidence type="ECO:0000256" key="2">
    <source>
        <dbReference type="SAM" id="Phobius"/>
    </source>
</evidence>
<sequence length="201" mass="21588">MMILNPFVVIFFGVLICTIDIIYGRNIDREETRSLEHVESTSRTGCSTSDKECGGEHEDITQTTLDEKHGVMYGQGTTQSYVGDDHVRSNNDNKNVNINVNENGYHIKNNDSGFCIGYCNMIINNTTNIDSNNGSNNVIGSGSNNGNINGSSNTNGTDNIPGSGNNDPIIVSIGQNNGNGNANVNPGSGGRTNWSHTNQNL</sequence>
<name>A0AA35Y8F8_LACSI</name>
<feature type="region of interest" description="Disordered" evidence="1">
    <location>
        <begin position="148"/>
        <end position="201"/>
    </location>
</feature>
<protein>
    <submittedName>
        <fullName evidence="3">Uncharacterized protein</fullName>
    </submittedName>
</protein>
<organism evidence="3 4">
    <name type="scientific">Lactuca saligna</name>
    <name type="common">Willowleaf lettuce</name>
    <dbReference type="NCBI Taxonomy" id="75948"/>
    <lineage>
        <taxon>Eukaryota</taxon>
        <taxon>Viridiplantae</taxon>
        <taxon>Streptophyta</taxon>
        <taxon>Embryophyta</taxon>
        <taxon>Tracheophyta</taxon>
        <taxon>Spermatophyta</taxon>
        <taxon>Magnoliopsida</taxon>
        <taxon>eudicotyledons</taxon>
        <taxon>Gunneridae</taxon>
        <taxon>Pentapetalae</taxon>
        <taxon>asterids</taxon>
        <taxon>campanulids</taxon>
        <taxon>Asterales</taxon>
        <taxon>Asteraceae</taxon>
        <taxon>Cichorioideae</taxon>
        <taxon>Cichorieae</taxon>
        <taxon>Lactucinae</taxon>
        <taxon>Lactuca</taxon>
    </lineage>
</organism>
<keyword evidence="2" id="KW-0812">Transmembrane</keyword>
<feature type="transmembrane region" description="Helical" evidence="2">
    <location>
        <begin position="6"/>
        <end position="23"/>
    </location>
</feature>